<dbReference type="InterPro" id="IPR053190">
    <property type="entry name" value="NAPRTase-like"/>
</dbReference>
<dbReference type="PANTHER" id="PTHR43202:SF1">
    <property type="entry name" value="NICOTINATE PHOSPHORIBOSYLTRANSFERASE"/>
    <property type="match status" value="1"/>
</dbReference>
<reference evidence="2" key="1">
    <citation type="submission" date="2013-08" db="EMBL/GenBank/DDBJ databases">
        <authorList>
            <person name="Mendez C."/>
            <person name="Richter M."/>
            <person name="Ferrer M."/>
            <person name="Sanchez J."/>
        </authorList>
    </citation>
    <scope>NUCLEOTIDE SEQUENCE</scope>
</reference>
<keyword evidence="2" id="KW-0328">Glycosyltransferase</keyword>
<dbReference type="PANTHER" id="PTHR43202">
    <property type="entry name" value="NICOTINATE-NUCLEOTIDE PYROPHOSPHORYLASE"/>
    <property type="match status" value="1"/>
</dbReference>
<dbReference type="InterPro" id="IPR002638">
    <property type="entry name" value="Quinolinate_PRibosylTrfase_C"/>
</dbReference>
<reference evidence="2" key="2">
    <citation type="journal article" date="2014" name="ISME J.">
        <title>Microbial stratification in low pH oxic and suboxic macroscopic growths along an acid mine drainage.</title>
        <authorList>
            <person name="Mendez-Garcia C."/>
            <person name="Mesa V."/>
            <person name="Sprenger R.R."/>
            <person name="Richter M."/>
            <person name="Diez M.S."/>
            <person name="Solano J."/>
            <person name="Bargiela R."/>
            <person name="Golyshina O.V."/>
            <person name="Manteca A."/>
            <person name="Ramos J.L."/>
            <person name="Gallego J.R."/>
            <person name="Llorente I."/>
            <person name="Martins Dos Santos V.A."/>
            <person name="Jensen O.N."/>
            <person name="Pelaez A.I."/>
            <person name="Sanchez J."/>
            <person name="Ferrer M."/>
        </authorList>
    </citation>
    <scope>NUCLEOTIDE SEQUENCE</scope>
</reference>
<dbReference type="InterPro" id="IPR036068">
    <property type="entry name" value="Nicotinate_pribotase-like_C"/>
</dbReference>
<sequence length="171" mass="19190">MFPDIDFIRLDTPKSRRGNFSNIVREIRWELNLRGYNNIKIMVSGGLDKDSVIKLREAGAEAFGVGTSISSAKPIDFSMDIVRIDNEDVTKRGKYSGKKLVSKCVKCNSLKVSPRGNNPNTCKCGGSFRSMNLKIIDNGKRIIGERSDHEIRTETVKQLETIIIHDEKTVS</sequence>
<comment type="caution">
    <text evidence="2">The sequence shown here is derived from an EMBL/GenBank/DDBJ whole genome shotgun (WGS) entry which is preliminary data.</text>
</comment>
<dbReference type="EMBL" id="AUZX01002514">
    <property type="protein sequence ID" value="EQD76255.1"/>
    <property type="molecule type" value="Genomic_DNA"/>
</dbReference>
<dbReference type="GO" id="GO:0004514">
    <property type="term" value="F:nicotinate-nucleotide diphosphorylase (carboxylating) activity"/>
    <property type="evidence" value="ECO:0007669"/>
    <property type="project" value="InterPro"/>
</dbReference>
<keyword evidence="2" id="KW-0808">Transferase</keyword>
<dbReference type="AlphaFoldDB" id="T1D1F3"/>
<dbReference type="GO" id="GO:0009435">
    <property type="term" value="P:NAD+ biosynthetic process"/>
    <property type="evidence" value="ECO:0007669"/>
    <property type="project" value="InterPro"/>
</dbReference>
<dbReference type="InterPro" id="IPR013785">
    <property type="entry name" value="Aldolase_TIM"/>
</dbReference>
<evidence type="ECO:0000313" key="2">
    <source>
        <dbReference type="EMBL" id="EQD76255.1"/>
    </source>
</evidence>
<accession>T1D1F3</accession>
<proteinExistence type="predicted"/>
<dbReference type="SUPFAM" id="SSF51690">
    <property type="entry name" value="Nicotinate/Quinolinate PRTase C-terminal domain-like"/>
    <property type="match status" value="1"/>
</dbReference>
<dbReference type="EC" id="2.4.2.-" evidence="2"/>
<name>T1D1F3_9ZZZZ</name>
<dbReference type="Gene3D" id="3.20.20.70">
    <property type="entry name" value="Aldolase class I"/>
    <property type="match status" value="1"/>
</dbReference>
<feature type="domain" description="Quinolinate phosphoribosyl transferase C-terminal" evidence="1">
    <location>
        <begin position="5"/>
        <end position="80"/>
    </location>
</feature>
<organism evidence="2">
    <name type="scientific">mine drainage metagenome</name>
    <dbReference type="NCBI Taxonomy" id="410659"/>
    <lineage>
        <taxon>unclassified sequences</taxon>
        <taxon>metagenomes</taxon>
        <taxon>ecological metagenomes</taxon>
    </lineage>
</organism>
<dbReference type="Pfam" id="PF01729">
    <property type="entry name" value="QRPTase_C"/>
    <property type="match status" value="1"/>
</dbReference>
<gene>
    <name evidence="2" type="ORF">B1A_03423</name>
</gene>
<protein>
    <submittedName>
        <fullName evidence="2">Quinolinate phosphoribosyl transferase</fullName>
        <ecNumber evidence="2">2.4.2.-</ecNumber>
    </submittedName>
</protein>
<evidence type="ECO:0000259" key="1">
    <source>
        <dbReference type="Pfam" id="PF01729"/>
    </source>
</evidence>